<feature type="domain" description="CAAX prenyl protease 2/Lysostaphin resistance protein A-like" evidence="2">
    <location>
        <begin position="136"/>
        <end position="238"/>
    </location>
</feature>
<dbReference type="InterPro" id="IPR042150">
    <property type="entry name" value="MmRce1-like"/>
</dbReference>
<protein>
    <recommendedName>
        <fullName evidence="2">CAAX prenyl protease 2/Lysostaphin resistance protein A-like domain-containing protein</fullName>
    </recommendedName>
</protein>
<dbReference type="PANTHER" id="PTHR35797">
    <property type="entry name" value="PROTEASE-RELATED"/>
    <property type="match status" value="1"/>
</dbReference>
<keyword evidence="1" id="KW-0472">Membrane</keyword>
<sequence>MQVEGCPAGRTAAPRRRLAVVIRRHPLATFVALAFGVTWVVWIPRALGAPVGAVGQLSTWAVAVAAVLAALLTGGRGAVRELLSRLVRWRVGLRWYAVVLLGPAAFWVLTALLFAALGGTWDDGPLGITTTDWALLPVVLLIAALTDGLGEELGWRGFALPQLLARRTPLTASLVLGVVWAAWHLPLLWTPGAALHEQPPWLLVLDLLAKAVLFTWVFLHTRGSVLLAVLFHASLNVFSIPLAASSAGRPALQVLALALEWVIAAAVVLATRATFLHRVHDPECLPRDDGRRHATVHH</sequence>
<proteinExistence type="predicted"/>
<feature type="transmembrane region" description="Helical" evidence="1">
    <location>
        <begin position="201"/>
        <end position="219"/>
    </location>
</feature>
<keyword evidence="1" id="KW-0812">Transmembrane</keyword>
<dbReference type="PANTHER" id="PTHR35797:SF1">
    <property type="entry name" value="PROTEASE"/>
    <property type="match status" value="1"/>
</dbReference>
<feature type="transmembrane region" description="Helical" evidence="1">
    <location>
        <begin position="25"/>
        <end position="45"/>
    </location>
</feature>
<reference evidence="3" key="1">
    <citation type="submission" date="2020-02" db="EMBL/GenBank/DDBJ databases">
        <authorList>
            <person name="Meier V. D."/>
        </authorList>
    </citation>
    <scope>NUCLEOTIDE SEQUENCE</scope>
    <source>
        <strain evidence="3">AVDCRST_MAG54</strain>
    </source>
</reference>
<accession>A0A6J4HLY3</accession>
<evidence type="ECO:0000259" key="2">
    <source>
        <dbReference type="Pfam" id="PF02517"/>
    </source>
</evidence>
<dbReference type="AlphaFoldDB" id="A0A6J4HLY3"/>
<dbReference type="EMBL" id="CADCTH010000110">
    <property type="protein sequence ID" value="CAA9226257.1"/>
    <property type="molecule type" value="Genomic_DNA"/>
</dbReference>
<dbReference type="InterPro" id="IPR003675">
    <property type="entry name" value="Rce1/LyrA-like_dom"/>
</dbReference>
<feature type="transmembrane region" description="Helical" evidence="1">
    <location>
        <begin position="170"/>
        <end position="189"/>
    </location>
</feature>
<feature type="transmembrane region" description="Helical" evidence="1">
    <location>
        <begin position="133"/>
        <end position="150"/>
    </location>
</feature>
<gene>
    <name evidence="3" type="ORF">AVDCRST_MAG54-805</name>
</gene>
<dbReference type="GO" id="GO:0004175">
    <property type="term" value="F:endopeptidase activity"/>
    <property type="evidence" value="ECO:0007669"/>
    <property type="project" value="UniProtKB-ARBA"/>
</dbReference>
<feature type="transmembrane region" description="Helical" evidence="1">
    <location>
        <begin position="95"/>
        <end position="121"/>
    </location>
</feature>
<dbReference type="GO" id="GO:0080120">
    <property type="term" value="P:CAAX-box protein maturation"/>
    <property type="evidence" value="ECO:0007669"/>
    <property type="project" value="UniProtKB-ARBA"/>
</dbReference>
<evidence type="ECO:0000313" key="3">
    <source>
        <dbReference type="EMBL" id="CAA9226257.1"/>
    </source>
</evidence>
<keyword evidence="1" id="KW-1133">Transmembrane helix</keyword>
<organism evidence="3">
    <name type="scientific">uncultured Actinomycetospora sp</name>
    <dbReference type="NCBI Taxonomy" id="1135996"/>
    <lineage>
        <taxon>Bacteria</taxon>
        <taxon>Bacillati</taxon>
        <taxon>Actinomycetota</taxon>
        <taxon>Actinomycetes</taxon>
        <taxon>Pseudonocardiales</taxon>
        <taxon>Pseudonocardiaceae</taxon>
        <taxon>Actinomycetospora</taxon>
        <taxon>environmental samples</taxon>
    </lineage>
</organism>
<feature type="transmembrane region" description="Helical" evidence="1">
    <location>
        <begin position="250"/>
        <end position="270"/>
    </location>
</feature>
<feature type="transmembrane region" description="Helical" evidence="1">
    <location>
        <begin position="226"/>
        <end position="244"/>
    </location>
</feature>
<feature type="transmembrane region" description="Helical" evidence="1">
    <location>
        <begin position="57"/>
        <end position="74"/>
    </location>
</feature>
<dbReference type="Pfam" id="PF02517">
    <property type="entry name" value="Rce1-like"/>
    <property type="match status" value="1"/>
</dbReference>
<name>A0A6J4HLY3_9PSEU</name>
<evidence type="ECO:0000256" key="1">
    <source>
        <dbReference type="SAM" id="Phobius"/>
    </source>
</evidence>